<evidence type="ECO:0008006" key="4">
    <source>
        <dbReference type="Google" id="ProtNLM"/>
    </source>
</evidence>
<keyword evidence="1" id="KW-0472">Membrane</keyword>
<feature type="transmembrane region" description="Helical" evidence="1">
    <location>
        <begin position="27"/>
        <end position="47"/>
    </location>
</feature>
<name>A0ABY8VF56_9CORY</name>
<evidence type="ECO:0000256" key="1">
    <source>
        <dbReference type="SAM" id="Phobius"/>
    </source>
</evidence>
<proteinExistence type="predicted"/>
<dbReference type="RefSeq" id="WP_284825475.1">
    <property type="nucleotide sequence ID" value="NZ_CP126969.1"/>
</dbReference>
<feature type="transmembrane region" description="Helical" evidence="1">
    <location>
        <begin position="396"/>
        <end position="413"/>
    </location>
</feature>
<organism evidence="2 3">
    <name type="scientific">Corynebacterium breve</name>
    <dbReference type="NCBI Taxonomy" id="3049799"/>
    <lineage>
        <taxon>Bacteria</taxon>
        <taxon>Bacillati</taxon>
        <taxon>Actinomycetota</taxon>
        <taxon>Actinomycetes</taxon>
        <taxon>Mycobacteriales</taxon>
        <taxon>Corynebacteriaceae</taxon>
        <taxon>Corynebacterium</taxon>
    </lineage>
</organism>
<feature type="transmembrane region" description="Helical" evidence="1">
    <location>
        <begin position="262"/>
        <end position="281"/>
    </location>
</feature>
<keyword evidence="1" id="KW-1133">Transmembrane helix</keyword>
<protein>
    <recommendedName>
        <fullName evidence="4">Rhamnopyranosyltransferase</fullName>
    </recommendedName>
</protein>
<evidence type="ECO:0000313" key="3">
    <source>
        <dbReference type="Proteomes" id="UP001225598"/>
    </source>
</evidence>
<dbReference type="Proteomes" id="UP001225598">
    <property type="component" value="Chromosome"/>
</dbReference>
<feature type="transmembrane region" description="Helical" evidence="1">
    <location>
        <begin position="234"/>
        <end position="255"/>
    </location>
</feature>
<sequence length="710" mass="77232">MSIVIAIAVLILPGFFVAWLSGVKGPAAIASAIPVTFGIAGFAAWMWGTTSQRFNLVTFLITWLIILALAAVWRWAFALVARRRGAQTWWDAFNPGEARKGSFLDPFWILPGAGVITGAWLFISKQMQWLEEAPHGLNNIFQGWDVQWHANSVRFIMEEGIASPTRMGELQSIETNATLLYPSAFHALTALFAEAANLDPIPALNIMSIVAPGLALPLSVACLAWVFVGNRGMVFQIGAGIAAIAVYMSPVIVWITNYVGAWPYMVAVGITGMVIAQFVGVVHHHAAAISAMLGLLGVVQLHPAAITIVAIPVALYWLLYLLFAPVQNRIKDFLWLALPAVAGIAAYAPQLLAGSAQTEEVQSFTGDESESLSAAWNTTLTMHTRHVDDFFLDYDPTVLLALAAVGGLFVILWRRQVWAGVFYILSVLFSVNALHSFDGTVGEVLALVGSLHYNMAHRLIIGVAMIVVAAAGIGVAVLIRLLTLAPVASRRDTPAWVRSTSAVAAIVAIFVGWGATWWVTDTIDKGAKLSFYAARDDHRMVNDNDRAAYDWLATQPAAFDGLIMGEPSDGYSWAYAYNGLPTAARHYLWPTGGRGSNFDKIYWQANLLGEGRLGDPNAKNDVDIAAEELGVNFYLLSPWNFWAEQQPRWEMLHGLWTADGATPVYKRGNTVIFAVDAEFTPGELNKMRRDAIKAGSDPLPAELADDQPTP</sequence>
<feature type="transmembrane region" description="Helical" evidence="1">
    <location>
        <begin position="54"/>
        <end position="76"/>
    </location>
</feature>
<feature type="transmembrane region" description="Helical" evidence="1">
    <location>
        <begin position="106"/>
        <end position="123"/>
    </location>
</feature>
<feature type="transmembrane region" description="Helical" evidence="1">
    <location>
        <begin position="301"/>
        <end position="321"/>
    </location>
</feature>
<feature type="transmembrane region" description="Helical" evidence="1">
    <location>
        <begin position="495"/>
        <end position="519"/>
    </location>
</feature>
<reference evidence="2 3" key="1">
    <citation type="submission" date="2023-05" db="EMBL/GenBank/DDBJ databases">
        <title>Corynebacterium suedekumii sp. nov. and Corynebacterium breve sp. nov. isolated from raw cow's milk.</title>
        <authorList>
            <person name="Baer M.K."/>
            <person name="Mehl L."/>
            <person name="Hellmuth R."/>
            <person name="Marke G."/>
            <person name="Lipski A."/>
        </authorList>
    </citation>
    <scope>NUCLEOTIDE SEQUENCE [LARGE SCALE GENOMIC DNA]</scope>
    <source>
        <strain evidence="2 3">R4</strain>
    </source>
</reference>
<keyword evidence="1" id="KW-0812">Transmembrane</keyword>
<evidence type="ECO:0000313" key="2">
    <source>
        <dbReference type="EMBL" id="WIM68129.1"/>
    </source>
</evidence>
<feature type="transmembrane region" description="Helical" evidence="1">
    <location>
        <begin position="333"/>
        <end position="353"/>
    </location>
</feature>
<feature type="transmembrane region" description="Helical" evidence="1">
    <location>
        <begin position="206"/>
        <end position="228"/>
    </location>
</feature>
<keyword evidence="3" id="KW-1185">Reference proteome</keyword>
<dbReference type="Pfam" id="PF20176">
    <property type="entry name" value="DUF6541"/>
    <property type="match status" value="1"/>
</dbReference>
<gene>
    <name evidence="2" type="ORF">QP027_01645</name>
</gene>
<feature type="transmembrane region" description="Helical" evidence="1">
    <location>
        <begin position="457"/>
        <end position="483"/>
    </location>
</feature>
<accession>A0ABY8VF56</accession>
<dbReference type="InterPro" id="IPR046671">
    <property type="entry name" value="DUF6541"/>
</dbReference>
<dbReference type="EMBL" id="CP126969">
    <property type="protein sequence ID" value="WIM68129.1"/>
    <property type="molecule type" value="Genomic_DNA"/>
</dbReference>
<feature type="transmembrane region" description="Helical" evidence="1">
    <location>
        <begin position="420"/>
        <end position="437"/>
    </location>
</feature>